<sequence>LFHTCISVTSGMFKLASTNNFRDFFINYLKFLTFKITLSIKSLSNIAYLISFPPQIPVSSKYSIIRYQYHFETNLTQLPLQPVDCFSFHQTAYAIMFDQLVTHTEFFYIFVYVASVDFVWLQQTEYSTFAGLHLIKSIVKASKESENISLAPPIYYLIFNTKFL</sequence>
<proteinExistence type="predicted"/>
<dbReference type="Proteomes" id="UP001152795">
    <property type="component" value="Unassembled WGS sequence"/>
</dbReference>
<dbReference type="AlphaFoldDB" id="A0A6S7J9P6"/>
<feature type="non-terminal residue" evidence="1">
    <location>
        <position position="164"/>
    </location>
</feature>
<accession>A0A6S7J9P6</accession>
<organism evidence="1 2">
    <name type="scientific">Paramuricea clavata</name>
    <name type="common">Red gorgonian</name>
    <name type="synonym">Violescent sea-whip</name>
    <dbReference type="NCBI Taxonomy" id="317549"/>
    <lineage>
        <taxon>Eukaryota</taxon>
        <taxon>Metazoa</taxon>
        <taxon>Cnidaria</taxon>
        <taxon>Anthozoa</taxon>
        <taxon>Octocorallia</taxon>
        <taxon>Malacalcyonacea</taxon>
        <taxon>Plexauridae</taxon>
        <taxon>Paramuricea</taxon>
    </lineage>
</organism>
<keyword evidence="2" id="KW-1185">Reference proteome</keyword>
<name>A0A6S7J9P6_PARCT</name>
<feature type="non-terminal residue" evidence="1">
    <location>
        <position position="1"/>
    </location>
</feature>
<protein>
    <submittedName>
        <fullName evidence="1">Uncharacterized protein</fullName>
    </submittedName>
</protein>
<evidence type="ECO:0000313" key="1">
    <source>
        <dbReference type="EMBL" id="CAB4026841.1"/>
    </source>
</evidence>
<reference evidence="1" key="1">
    <citation type="submission" date="2020-04" db="EMBL/GenBank/DDBJ databases">
        <authorList>
            <person name="Alioto T."/>
            <person name="Alioto T."/>
            <person name="Gomez Garrido J."/>
        </authorList>
    </citation>
    <scope>NUCLEOTIDE SEQUENCE</scope>
    <source>
        <strain evidence="1">A484AB</strain>
    </source>
</reference>
<evidence type="ECO:0000313" key="2">
    <source>
        <dbReference type="Proteomes" id="UP001152795"/>
    </source>
</evidence>
<comment type="caution">
    <text evidence="1">The sequence shown here is derived from an EMBL/GenBank/DDBJ whole genome shotgun (WGS) entry which is preliminary data.</text>
</comment>
<dbReference type="EMBL" id="CACRXK020014441">
    <property type="protein sequence ID" value="CAB4026841.1"/>
    <property type="molecule type" value="Genomic_DNA"/>
</dbReference>
<gene>
    <name evidence="1" type="ORF">PACLA_8A078707</name>
</gene>